<sequence>MAMDGLSYTSTSRLRALLCPIGRIRRSRFLEFVERVHMENIVRLGDVSPDVKPNRTMFSPQGFPNGQIVYNLTTTHDRDHEYLEPFEPHRRTFLVIAVADFTENNPVEILLSQFEDLRAIYRRALFHTCLIFDSPSSALLPVPKIRPNDDRDTSKYFIPVPTKRESRTTSMRTIMCDITSCLLSEFTGYARTLQSLPTVESPLASGVAEEAGLAPPATNNRMSMPSIAGASVIGGLQQQRMSMQGFGSGTVTERARSKGKGRVQIAIAELYMLTGRIPDALKEFVEGANIARNNNDHLWHGKALNGIGVCLVILAYLGIDFQIPNIPYPTLDAKSASKSTPTPPKTPTPGTDSTPSRSSTSTADPQQLLELIPELGTTILNLYNRSSNFQGETIPQICFSESVIRHAKFMASVYLANGLNIKSLTNIVLGDLIMKPEIIERKIPGLPDKREISASVMRAYPNPIEALTVLDASKVLGGIASVLGSIGFQRRKAMITRELIRILIPGLIQARVVGAAGAGIHPAAGLSAASGPIGPVSGGSGGALDIMEDEVEIGVMGLLEDMCSAYGIVRKFNQNTAANEPTDEVRGPSEEIVAENELRAFGWTALKIHVLRSCMSLCEALPDFNGVLKFTAQLLKMGGSDLLRDEQIKLASNISRTISAAGKLGMTGVVTSYWDAFLLREVELVESSLWKSPTSHAKNELQDADSTDIQAPIIANKNPFIYNPFARKRETAAAEQVLVQGELAEFRVTLQNPFEFDVEIESIALDVTGVEFVTEKQGVVLSPFRTQQLSIFGKPTGTGNMTVVGCRIRVFGCVEKSFPILTQGFDYGKLDIKIKRMGLPILEQKPVRLVSTMSNAKRASAKPPLSQFPTPKTILVTVIENQPLVLAHSSSLPQSALMVLEGERKVFNIVFQNLTDVPVDILLFSFQDSTTTQLQAALASKNMQPSEIYEYEILLLKKRALLWKNQTQKPKPLPSINGASTENNKKECPVIPFIAPHSTASFDIEVLGKPGLTNASVQMDYGYLGVPRDQVTGKFYTRQVVFPVTITVNASIELLRVDFIPFQTSVDFPETDGVSTGCGTINDKSEQIKKLFRQAKVRDEPSEYCLMTLDFRNAWPQPLKVNLQVREPPKSLDEEEAEWINTYETSDTIQAGHQSRFIALIKRVYLSNPTAKIPSLSGTQRQFVVSTTKPTADQERLSREAFWFREEILKCIRGTWEEVGTQRRGEVELRNFRLSPRMVETVRVDDVGIRMEIIPTPGSLQKSAPNKFTLQTDQFYNLRTTITNRTTRSILPILRLSPSLRNQHISVALDLSRRFAFDGLLQQAIHRISPGECTSVEMGFVVLCRGEFEVTAGVEEVRAGRGGEDAEKEVKKLGPDGIPEDILEGVVGERSWVGREVMTMVVRDKV</sequence>
<name>A0A3N4LS58_9PEZI</name>
<evidence type="ECO:0000256" key="2">
    <source>
        <dbReference type="ARBA" id="ARBA00023034"/>
    </source>
</evidence>
<evidence type="ECO:0000256" key="3">
    <source>
        <dbReference type="SAM" id="MobiDB-lite"/>
    </source>
</evidence>
<accession>A0A3N4LS58</accession>
<evidence type="ECO:0000259" key="5">
    <source>
        <dbReference type="Pfam" id="PF26251"/>
    </source>
</evidence>
<dbReference type="Pfam" id="PF26282">
    <property type="entry name" value="Ig_TRAPPC9-Trs120_3rd"/>
    <property type="match status" value="1"/>
</dbReference>
<dbReference type="GO" id="GO:0005802">
    <property type="term" value="C:trans-Golgi network"/>
    <property type="evidence" value="ECO:0007669"/>
    <property type="project" value="TreeGrafter"/>
</dbReference>
<feature type="domain" description="Trs120/TRAPPC9 first Ig-like" evidence="6">
    <location>
        <begin position="679"/>
        <end position="880"/>
    </location>
</feature>
<keyword evidence="10" id="KW-1185">Reference proteome</keyword>
<evidence type="ECO:0000259" key="4">
    <source>
        <dbReference type="Pfam" id="PF08626"/>
    </source>
</evidence>
<dbReference type="FunCoup" id="A0A3N4LS58">
    <property type="interactions" value="30"/>
</dbReference>
<dbReference type="Pfam" id="PF26283">
    <property type="entry name" value="Ig_TRAPPC9-Trs120_4th"/>
    <property type="match status" value="1"/>
</dbReference>
<dbReference type="InterPro" id="IPR058567">
    <property type="entry name" value="Ig_TRAPPC9_Trs120_3rd"/>
</dbReference>
<comment type="subcellular location">
    <subcellularLocation>
        <location evidence="1">Golgi apparatus</location>
    </subcellularLocation>
</comment>
<evidence type="ECO:0000259" key="8">
    <source>
        <dbReference type="Pfam" id="PF26283"/>
    </source>
</evidence>
<dbReference type="InterPro" id="IPR058563">
    <property type="entry name" value="Trs120_TRAPPC9_N"/>
</dbReference>
<protein>
    <submittedName>
        <fullName evidence="9">Trs120-domain-containing protein</fullName>
    </submittedName>
</protein>
<gene>
    <name evidence="9" type="ORF">L211DRAFT_822538</name>
</gene>
<dbReference type="PANTHER" id="PTHR21512:SF5">
    <property type="entry name" value="TRAFFICKING PROTEIN PARTICLE COMPLEX SUBUNIT 9"/>
    <property type="match status" value="1"/>
</dbReference>
<evidence type="ECO:0000259" key="6">
    <source>
        <dbReference type="Pfam" id="PF26254"/>
    </source>
</evidence>
<feature type="region of interest" description="Disordered" evidence="3">
    <location>
        <begin position="333"/>
        <end position="365"/>
    </location>
</feature>
<dbReference type="EMBL" id="ML121537">
    <property type="protein sequence ID" value="RPB25706.1"/>
    <property type="molecule type" value="Genomic_DNA"/>
</dbReference>
<keyword evidence="2" id="KW-0333">Golgi apparatus</keyword>
<evidence type="ECO:0000313" key="10">
    <source>
        <dbReference type="Proteomes" id="UP000267821"/>
    </source>
</evidence>
<dbReference type="Pfam" id="PF26254">
    <property type="entry name" value="Ig_TRAPPC9-Trs120_1st"/>
    <property type="match status" value="1"/>
</dbReference>
<feature type="compositionally biased region" description="Low complexity" evidence="3">
    <location>
        <begin position="348"/>
        <end position="365"/>
    </location>
</feature>
<evidence type="ECO:0000259" key="7">
    <source>
        <dbReference type="Pfam" id="PF26282"/>
    </source>
</evidence>
<dbReference type="PANTHER" id="PTHR21512">
    <property type="entry name" value="TRAFFICKING PROTEIN PARTICLE COMPLEX SUBUNIT 9"/>
    <property type="match status" value="1"/>
</dbReference>
<organism evidence="9 10">
    <name type="scientific">Terfezia boudieri ATCC MYA-4762</name>
    <dbReference type="NCBI Taxonomy" id="1051890"/>
    <lineage>
        <taxon>Eukaryota</taxon>
        <taxon>Fungi</taxon>
        <taxon>Dikarya</taxon>
        <taxon>Ascomycota</taxon>
        <taxon>Pezizomycotina</taxon>
        <taxon>Pezizomycetes</taxon>
        <taxon>Pezizales</taxon>
        <taxon>Pezizaceae</taxon>
        <taxon>Terfezia</taxon>
    </lineage>
</organism>
<dbReference type="InterPro" id="IPR058564">
    <property type="entry name" value="TPR_TRAPPC9_Trs120"/>
</dbReference>
<feature type="domain" description="Trs120/TRAPPC9 third Ig-like" evidence="7">
    <location>
        <begin position="1052"/>
        <end position="1242"/>
    </location>
</feature>
<feature type="domain" description="Trs120/TRAPPC9 fourth Ig-like" evidence="8">
    <location>
        <begin position="1262"/>
        <end position="1403"/>
    </location>
</feature>
<evidence type="ECO:0000313" key="9">
    <source>
        <dbReference type="EMBL" id="RPB25706.1"/>
    </source>
</evidence>
<dbReference type="InterPro" id="IPR013935">
    <property type="entry name" value="Trs120_TRAPPC9"/>
</dbReference>
<feature type="domain" description="Trs120/TRAPPC9 N-terminal" evidence="4">
    <location>
        <begin position="6"/>
        <end position="325"/>
    </location>
</feature>
<dbReference type="Pfam" id="PF26251">
    <property type="entry name" value="TPR_TRAPPC9-Trs120"/>
    <property type="match status" value="1"/>
</dbReference>
<proteinExistence type="predicted"/>
<dbReference type="OrthoDB" id="27962at2759"/>
<dbReference type="InParanoid" id="A0A3N4LS58"/>
<dbReference type="InterPro" id="IPR058565">
    <property type="entry name" value="Ig_TRAPPC9_Trs120_1st"/>
</dbReference>
<feature type="domain" description="Trs120/TRAPPC9 TPR region" evidence="5">
    <location>
        <begin position="368"/>
        <end position="665"/>
    </location>
</feature>
<dbReference type="InterPro" id="IPR058568">
    <property type="entry name" value="Ig_TRAPPC9_Trs120_4th"/>
</dbReference>
<dbReference type="Pfam" id="PF08626">
    <property type="entry name" value="TRAPPC9-Trs120"/>
    <property type="match status" value="1"/>
</dbReference>
<dbReference type="Pfam" id="PF26280">
    <property type="entry name" value="Ig_TRAPPC9-Trs120_2nd"/>
    <property type="match status" value="1"/>
</dbReference>
<dbReference type="STRING" id="1051890.A0A3N4LS58"/>
<dbReference type="Proteomes" id="UP000267821">
    <property type="component" value="Unassembled WGS sequence"/>
</dbReference>
<reference evidence="9 10" key="1">
    <citation type="journal article" date="2018" name="Nat. Ecol. Evol.">
        <title>Pezizomycetes genomes reveal the molecular basis of ectomycorrhizal truffle lifestyle.</title>
        <authorList>
            <person name="Murat C."/>
            <person name="Payen T."/>
            <person name="Noel B."/>
            <person name="Kuo A."/>
            <person name="Morin E."/>
            <person name="Chen J."/>
            <person name="Kohler A."/>
            <person name="Krizsan K."/>
            <person name="Balestrini R."/>
            <person name="Da Silva C."/>
            <person name="Montanini B."/>
            <person name="Hainaut M."/>
            <person name="Levati E."/>
            <person name="Barry K.W."/>
            <person name="Belfiori B."/>
            <person name="Cichocki N."/>
            <person name="Clum A."/>
            <person name="Dockter R.B."/>
            <person name="Fauchery L."/>
            <person name="Guy J."/>
            <person name="Iotti M."/>
            <person name="Le Tacon F."/>
            <person name="Lindquist E.A."/>
            <person name="Lipzen A."/>
            <person name="Malagnac F."/>
            <person name="Mello A."/>
            <person name="Molinier V."/>
            <person name="Miyauchi S."/>
            <person name="Poulain J."/>
            <person name="Riccioni C."/>
            <person name="Rubini A."/>
            <person name="Sitrit Y."/>
            <person name="Splivallo R."/>
            <person name="Traeger S."/>
            <person name="Wang M."/>
            <person name="Zifcakova L."/>
            <person name="Wipf D."/>
            <person name="Zambonelli A."/>
            <person name="Paolocci F."/>
            <person name="Nowrousian M."/>
            <person name="Ottonello S."/>
            <person name="Baldrian P."/>
            <person name="Spatafora J.W."/>
            <person name="Henrissat B."/>
            <person name="Nagy L.G."/>
            <person name="Aury J.M."/>
            <person name="Wincker P."/>
            <person name="Grigoriev I.V."/>
            <person name="Bonfante P."/>
            <person name="Martin F.M."/>
        </authorList>
    </citation>
    <scope>NUCLEOTIDE SEQUENCE [LARGE SCALE GENOMIC DNA]</scope>
    <source>
        <strain evidence="9 10">ATCC MYA-4762</strain>
    </source>
</reference>
<evidence type="ECO:0000256" key="1">
    <source>
        <dbReference type="ARBA" id="ARBA00004555"/>
    </source>
</evidence>